<evidence type="ECO:0008006" key="9">
    <source>
        <dbReference type="Google" id="ProtNLM"/>
    </source>
</evidence>
<evidence type="ECO:0000256" key="3">
    <source>
        <dbReference type="ARBA" id="ARBA00022692"/>
    </source>
</evidence>
<dbReference type="NCBIfam" id="TIGR02532">
    <property type="entry name" value="IV_pilin_GFxxxE"/>
    <property type="match status" value="1"/>
</dbReference>
<keyword evidence="4 6" id="KW-1133">Transmembrane helix</keyword>
<accession>A0A1F5MJY1</accession>
<comment type="caution">
    <text evidence="7">The sequence shown here is derived from an EMBL/GenBank/DDBJ whole genome shotgun (WGS) entry which is preliminary data.</text>
</comment>
<evidence type="ECO:0000256" key="5">
    <source>
        <dbReference type="ARBA" id="ARBA00023136"/>
    </source>
</evidence>
<reference evidence="7 8" key="1">
    <citation type="journal article" date="2016" name="Nat. Commun.">
        <title>Thousands of microbial genomes shed light on interconnected biogeochemical processes in an aquifer system.</title>
        <authorList>
            <person name="Anantharaman K."/>
            <person name="Brown C.T."/>
            <person name="Hug L.A."/>
            <person name="Sharon I."/>
            <person name="Castelle C.J."/>
            <person name="Probst A.J."/>
            <person name="Thomas B.C."/>
            <person name="Singh A."/>
            <person name="Wilkins M.J."/>
            <person name="Karaoz U."/>
            <person name="Brodie E.L."/>
            <person name="Williams K.H."/>
            <person name="Hubbard S.S."/>
            <person name="Banfield J.F."/>
        </authorList>
    </citation>
    <scope>NUCLEOTIDE SEQUENCE [LARGE SCALE GENOMIC DNA]</scope>
</reference>
<keyword evidence="2" id="KW-0488">Methylation</keyword>
<evidence type="ECO:0000256" key="2">
    <source>
        <dbReference type="ARBA" id="ARBA00022481"/>
    </source>
</evidence>
<evidence type="ECO:0000256" key="4">
    <source>
        <dbReference type="ARBA" id="ARBA00022989"/>
    </source>
</evidence>
<feature type="transmembrane region" description="Helical" evidence="6">
    <location>
        <begin position="12"/>
        <end position="37"/>
    </location>
</feature>
<evidence type="ECO:0000313" key="8">
    <source>
        <dbReference type="Proteomes" id="UP000178017"/>
    </source>
</evidence>
<dbReference type="Pfam" id="PF07963">
    <property type="entry name" value="N_methyl"/>
    <property type="match status" value="1"/>
</dbReference>
<comment type="subcellular location">
    <subcellularLocation>
        <location evidence="1">Membrane</location>
        <topology evidence="1">Single-pass membrane protein</topology>
    </subcellularLocation>
</comment>
<dbReference type="Proteomes" id="UP000178017">
    <property type="component" value="Unassembled WGS sequence"/>
</dbReference>
<evidence type="ECO:0000256" key="6">
    <source>
        <dbReference type="SAM" id="Phobius"/>
    </source>
</evidence>
<keyword evidence="3 6" id="KW-0812">Transmembrane</keyword>
<keyword evidence="5 6" id="KW-0472">Membrane</keyword>
<dbReference type="EMBL" id="MFDO01000014">
    <property type="protein sequence ID" value="OGE65653.1"/>
    <property type="molecule type" value="Genomic_DNA"/>
</dbReference>
<gene>
    <name evidence="7" type="ORF">A3B49_00225</name>
</gene>
<evidence type="ECO:0000313" key="7">
    <source>
        <dbReference type="EMBL" id="OGE65653.1"/>
    </source>
</evidence>
<sequence>MKLPKIKSSGFTLVELMIVIAIIAVLSVVGVTVFSGIQKDARDARRKADIDAVSSAMEANYGKTTAGQYKAMATSFFAEGAFPVDPVNTTVATDGQCPGVCKYCVREGASAQTPGACTIALGAVTTSVPSGGANAYWMVCANLEKTAGTFYCRGNQQ</sequence>
<protein>
    <recommendedName>
        <fullName evidence="9">Type II secretion system protein GspG C-terminal domain-containing protein</fullName>
    </recommendedName>
</protein>
<dbReference type="InterPro" id="IPR045584">
    <property type="entry name" value="Pilin-like"/>
</dbReference>
<dbReference type="GO" id="GO:0016020">
    <property type="term" value="C:membrane"/>
    <property type="evidence" value="ECO:0007669"/>
    <property type="project" value="UniProtKB-SubCell"/>
</dbReference>
<dbReference type="Gene3D" id="3.30.700.10">
    <property type="entry name" value="Glycoprotein, Type 4 Pilin"/>
    <property type="match status" value="1"/>
</dbReference>
<dbReference type="InterPro" id="IPR012902">
    <property type="entry name" value="N_methyl_site"/>
</dbReference>
<dbReference type="AlphaFoldDB" id="A0A1F5MJY1"/>
<dbReference type="PANTHER" id="PTHR30093:SF44">
    <property type="entry name" value="TYPE II SECRETION SYSTEM CORE PROTEIN G"/>
    <property type="match status" value="1"/>
</dbReference>
<name>A0A1F5MJY1_9BACT</name>
<organism evidence="7 8">
    <name type="scientific">Candidatus Daviesbacteria bacterium RIFCSPLOWO2_01_FULL_40_24</name>
    <dbReference type="NCBI Taxonomy" id="1797787"/>
    <lineage>
        <taxon>Bacteria</taxon>
        <taxon>Candidatus Daviesiibacteriota</taxon>
    </lineage>
</organism>
<dbReference type="PROSITE" id="PS00409">
    <property type="entry name" value="PROKAR_NTER_METHYL"/>
    <property type="match status" value="1"/>
</dbReference>
<dbReference type="SUPFAM" id="SSF54523">
    <property type="entry name" value="Pili subunits"/>
    <property type="match status" value="1"/>
</dbReference>
<proteinExistence type="predicted"/>
<evidence type="ECO:0000256" key="1">
    <source>
        <dbReference type="ARBA" id="ARBA00004167"/>
    </source>
</evidence>
<dbReference type="PANTHER" id="PTHR30093">
    <property type="entry name" value="GENERAL SECRETION PATHWAY PROTEIN G"/>
    <property type="match status" value="1"/>
</dbReference>